<evidence type="ECO:0000313" key="1">
    <source>
        <dbReference type="EMBL" id="SIT52061.1"/>
    </source>
</evidence>
<keyword evidence="2" id="KW-1185">Reference proteome</keyword>
<gene>
    <name evidence="1" type="ORF">BN2476_1780005</name>
</gene>
<comment type="caution">
    <text evidence="1">The sequence shown here is derived from an EMBL/GenBank/DDBJ whole genome shotgun (WGS) entry which is preliminary data.</text>
</comment>
<organism evidence="1 2">
    <name type="scientific">Paraburkholderia piptadeniae</name>
    <dbReference type="NCBI Taxonomy" id="1701573"/>
    <lineage>
        <taxon>Bacteria</taxon>
        <taxon>Pseudomonadati</taxon>
        <taxon>Pseudomonadota</taxon>
        <taxon>Betaproteobacteria</taxon>
        <taxon>Burkholderiales</taxon>
        <taxon>Burkholderiaceae</taxon>
        <taxon>Paraburkholderia</taxon>
    </lineage>
</organism>
<name>A0A1N7SXG6_9BURK</name>
<dbReference type="Proteomes" id="UP000195569">
    <property type="component" value="Unassembled WGS sequence"/>
</dbReference>
<accession>A0A1N7SXG6</accession>
<sequence length="149" mass="17032">MSVKDFPTRESGCHTTVFARALTATQVLIADDEPSKRDLNRCIMMAYLSERENVVEQVDSLCLRLFDTWCETRSVTPLAYLLHCWPMTDSTPAALRRVGESMRDLRRRHADQLDAYGFHAQCEMADLIDELVERPARTVRLMAVGEVPE</sequence>
<protein>
    <submittedName>
        <fullName evidence="1">Uncharacterized protein</fullName>
    </submittedName>
</protein>
<dbReference type="EMBL" id="CYGY02000178">
    <property type="protein sequence ID" value="SIT52061.1"/>
    <property type="molecule type" value="Genomic_DNA"/>
</dbReference>
<evidence type="ECO:0000313" key="2">
    <source>
        <dbReference type="Proteomes" id="UP000195569"/>
    </source>
</evidence>
<proteinExistence type="predicted"/>
<dbReference type="AlphaFoldDB" id="A0A1N7SXG6"/>
<reference evidence="1" key="1">
    <citation type="submission" date="2016-12" db="EMBL/GenBank/DDBJ databases">
        <authorList>
            <person name="Moulin L."/>
        </authorList>
    </citation>
    <scope>NUCLEOTIDE SEQUENCE [LARGE SCALE GENOMIC DNA]</scope>
    <source>
        <strain evidence="1">STM 7183</strain>
    </source>
</reference>